<dbReference type="OrthoDB" id="20872at2759"/>
<evidence type="ECO:0000256" key="3">
    <source>
        <dbReference type="PROSITE-ProRule" id="PRU00023"/>
    </source>
</evidence>
<dbReference type="Pfam" id="PF22939">
    <property type="entry name" value="WHD_GPIID"/>
    <property type="match status" value="1"/>
</dbReference>
<feature type="domain" description="Prion-inhibition and propagation HeLo" evidence="4">
    <location>
        <begin position="7"/>
        <end position="172"/>
    </location>
</feature>
<keyword evidence="1" id="KW-0677">Repeat</keyword>
<organism evidence="7 8">
    <name type="scientific">Heterodermia speciosa</name>
    <dbReference type="NCBI Taxonomy" id="116794"/>
    <lineage>
        <taxon>Eukaryota</taxon>
        <taxon>Fungi</taxon>
        <taxon>Dikarya</taxon>
        <taxon>Ascomycota</taxon>
        <taxon>Pezizomycotina</taxon>
        <taxon>Lecanoromycetes</taxon>
        <taxon>OSLEUM clade</taxon>
        <taxon>Lecanoromycetidae</taxon>
        <taxon>Caliciales</taxon>
        <taxon>Physciaceae</taxon>
        <taxon>Heterodermia</taxon>
    </lineage>
</organism>
<dbReference type="SUPFAM" id="SSF57850">
    <property type="entry name" value="RING/U-box"/>
    <property type="match status" value="1"/>
</dbReference>
<dbReference type="PROSITE" id="PS50088">
    <property type="entry name" value="ANK_REPEAT"/>
    <property type="match status" value="11"/>
</dbReference>
<dbReference type="EMBL" id="CAJPDS010000054">
    <property type="protein sequence ID" value="CAF9930033.1"/>
    <property type="molecule type" value="Genomic_DNA"/>
</dbReference>
<feature type="repeat" description="ANK" evidence="3">
    <location>
        <begin position="951"/>
        <end position="983"/>
    </location>
</feature>
<feature type="repeat" description="ANK" evidence="3">
    <location>
        <begin position="1049"/>
        <end position="1081"/>
    </location>
</feature>
<dbReference type="PANTHER" id="PTHR24166:SF48">
    <property type="entry name" value="PROTEIN VAPYRIN"/>
    <property type="match status" value="1"/>
</dbReference>
<feature type="repeat" description="ANK" evidence="3">
    <location>
        <begin position="1017"/>
        <end position="1049"/>
    </location>
</feature>
<evidence type="ECO:0000256" key="2">
    <source>
        <dbReference type="ARBA" id="ARBA00023043"/>
    </source>
</evidence>
<feature type="repeat" description="ANK" evidence="3">
    <location>
        <begin position="984"/>
        <end position="1016"/>
    </location>
</feature>
<dbReference type="InterPro" id="IPR027417">
    <property type="entry name" value="P-loop_NTPase"/>
</dbReference>
<feature type="repeat" description="ANK" evidence="3">
    <location>
        <begin position="1243"/>
        <end position="1275"/>
    </location>
</feature>
<dbReference type="SMART" id="SM00248">
    <property type="entry name" value="ANK"/>
    <property type="match status" value="15"/>
</dbReference>
<feature type="repeat" description="ANK" evidence="3">
    <location>
        <begin position="1114"/>
        <end position="1146"/>
    </location>
</feature>
<comment type="caution">
    <text evidence="7">The sequence shown here is derived from an EMBL/GenBank/DDBJ whole genome shotgun (WGS) entry which is preliminary data.</text>
</comment>
<evidence type="ECO:0000259" key="6">
    <source>
        <dbReference type="Pfam" id="PF24883"/>
    </source>
</evidence>
<name>A0A8H3FSG7_9LECA</name>
<dbReference type="Gene3D" id="3.40.50.300">
    <property type="entry name" value="P-loop containing nucleotide triphosphate hydrolases"/>
    <property type="match status" value="1"/>
</dbReference>
<dbReference type="Pfam" id="PF12796">
    <property type="entry name" value="Ank_2"/>
    <property type="match status" value="4"/>
</dbReference>
<dbReference type="SUPFAM" id="SSF48403">
    <property type="entry name" value="Ankyrin repeat"/>
    <property type="match status" value="2"/>
</dbReference>
<dbReference type="InterPro" id="IPR029498">
    <property type="entry name" value="HeLo_dom"/>
</dbReference>
<dbReference type="InterPro" id="IPR054471">
    <property type="entry name" value="GPIID_WHD"/>
</dbReference>
<feature type="repeat" description="ANK" evidence="3">
    <location>
        <begin position="853"/>
        <end position="885"/>
    </location>
</feature>
<protein>
    <submittedName>
        <fullName evidence="7">Uncharacterized protein</fullName>
    </submittedName>
</protein>
<dbReference type="Proteomes" id="UP000664521">
    <property type="component" value="Unassembled WGS sequence"/>
</dbReference>
<dbReference type="Pfam" id="PF14479">
    <property type="entry name" value="HeLo"/>
    <property type="match status" value="1"/>
</dbReference>
<gene>
    <name evidence="7" type="ORF">HETSPECPRED_007521</name>
</gene>
<evidence type="ECO:0000259" key="4">
    <source>
        <dbReference type="Pfam" id="PF14479"/>
    </source>
</evidence>
<dbReference type="SUPFAM" id="SSF52540">
    <property type="entry name" value="P-loop containing nucleoside triphosphate hydrolases"/>
    <property type="match status" value="1"/>
</dbReference>
<keyword evidence="2 3" id="KW-0040">ANK repeat</keyword>
<evidence type="ECO:0000256" key="1">
    <source>
        <dbReference type="ARBA" id="ARBA00022737"/>
    </source>
</evidence>
<dbReference type="InterPro" id="IPR050889">
    <property type="entry name" value="Dendritic_Spine_Reg/Scaffold"/>
</dbReference>
<sequence>MEPVSLAVGLVPIFISAIEILDRVQDYREFGDKSETTLSHFEASKLKLENWAKALGICDGKLSDAHDPRLDDSRTASVVQNILHSLIRVFDKVEYQRESLRLPVRQRSAGIDGWAVPADDIRHFHPERQILSKRSKLAWATGGKARFEKDVRNFESLMNVLIDVVPPRGLEEESLAKIHHLEEKLDILADFDLGLEKLLALATAQKQHSVESWLDAVDDEDQYRTLINLRLNGTCSSDGAAIVLWINGPAQDQKDMVGPGFGKSVLSAALIQHIRATSGTSPAFCFSSSHAQSVHEMDGIVRTWATQLIRQNKTSLNLAFQMHQTRKTRRASRDDVWMILKDITTQTHRCVLLLDGLDEFRSDDDRRRQFLGDLKHALQGTNARILITSRTEFDIESGLRFSATEPQVYSLLECNISRPHVKDDIDLVSRNIVARKLPKHERYLREELAVHMAERCDGQFLWLKFQQDLLRDSKSPKALRAVVQAMPQKLHAIYERSWNSMVALEEPDRSRAIDILRWLTFAYRPLSVQDLAEALVVNLDKNQPAFSKEDLPGNIDAEYINGEIKNLCGSLIELREDTENPGPKSTTVRLVHASLHDFLVGKLPLPSFIGSSHGESCLNAAQHAHSAACCIRFLDCAEAWDLSSQTPQSFTNYAVDSWFRHLKDSKDQFDPITKMVNHFMRRGNPNFDKWRVLYEQRRKSNARKPGTSLYYACLFGLTPAMEFLRNSEDHLDLNVRGGDYCTPLQAVCSQGDNEAFDRLMQWKADVTVRGGRFGNAFNAAAYHNRIDMMKGLIVLGSPTHTLSTEMHGAIITAAGQGHMDIVECLLNQGAHIHSSHSHSLCMGSGSEPIVAWQLASPLHAATASSHLNTVKLLVERGADVNVQDEHGNTALQTAVTEGSSGIVEILLDYGANPNIAEPQGGALHIAAQQGHVDIAKQLIDKKAILDLRAPSGTTPLHMAAQKGHVKVVKLLCTSGANMNPQSRGGTTPLYQAARNGHLDIAAYLIGEGVDINLQTKYGKAALHTAIANCHSEIASMLIHAGATLNPTVKGLTPLHLAASSGISGLIVPLIQAGADRDAPSHDGSTPLHEAVFKGHPTVIDLLLEFGAVVKADNQGWTPLHYAARGGWLAVMNRLLEAGVDLHARDGSGWTPLHLAAVNDSTDAVAFFLDHGSNIDAQTDEGATALMLAVYNNSADMFELLISQQADVKATDCLGYTVLHHAANLKFAQSLVKNGCDANATSKTGATPLRMAIDRGSDELVQFLVQSGADLDMMDCYGMRVSDWMQRLRPNLMTSQLACEAVRTGSSGPDTVVLKRTIVRLTIELKENEPRRQPHDLCTLAQCLMMLGMDDDAKLAYQQACLLPKVAEYTLAICDACSTPQTQCNTFFKCRICPDTDFCERCMRKYQEEKGLKSNCLDHEFLQVFAPTANLGPKATLNDWLHTITQQFMDL</sequence>
<feature type="repeat" description="ANK" evidence="3">
    <location>
        <begin position="1147"/>
        <end position="1179"/>
    </location>
</feature>
<proteinExistence type="predicted"/>
<dbReference type="InterPro" id="IPR002110">
    <property type="entry name" value="Ankyrin_rpt"/>
</dbReference>
<dbReference type="InterPro" id="IPR056884">
    <property type="entry name" value="NPHP3-like_N"/>
</dbReference>
<dbReference type="Pfam" id="PF00023">
    <property type="entry name" value="Ank"/>
    <property type="match status" value="2"/>
</dbReference>
<dbReference type="InterPro" id="IPR036770">
    <property type="entry name" value="Ankyrin_rpt-contain_sf"/>
</dbReference>
<keyword evidence="8" id="KW-1185">Reference proteome</keyword>
<feature type="repeat" description="ANK" evidence="3">
    <location>
        <begin position="1082"/>
        <end position="1114"/>
    </location>
</feature>
<accession>A0A8H3FSG7</accession>
<evidence type="ECO:0000259" key="5">
    <source>
        <dbReference type="Pfam" id="PF22939"/>
    </source>
</evidence>
<evidence type="ECO:0000313" key="8">
    <source>
        <dbReference type="Proteomes" id="UP000664521"/>
    </source>
</evidence>
<dbReference type="Gene3D" id="1.25.40.20">
    <property type="entry name" value="Ankyrin repeat-containing domain"/>
    <property type="match status" value="2"/>
</dbReference>
<dbReference type="CDD" id="cd02249">
    <property type="entry name" value="ZZ"/>
    <property type="match status" value="1"/>
</dbReference>
<dbReference type="Gene3D" id="1.20.120.1020">
    <property type="entry name" value="Prion-inhibition and propagation, HeLo domain"/>
    <property type="match status" value="1"/>
</dbReference>
<feature type="domain" description="GPI inositol-deacylase winged helix" evidence="5">
    <location>
        <begin position="509"/>
        <end position="600"/>
    </location>
</feature>
<reference evidence="7" key="1">
    <citation type="submission" date="2021-03" db="EMBL/GenBank/DDBJ databases">
        <authorList>
            <person name="Tagirdzhanova G."/>
        </authorList>
    </citation>
    <scope>NUCLEOTIDE SEQUENCE</scope>
</reference>
<dbReference type="Pfam" id="PF24883">
    <property type="entry name" value="NPHP3_N"/>
    <property type="match status" value="1"/>
</dbReference>
<feature type="domain" description="Nephrocystin 3-like N-terminal" evidence="6">
    <location>
        <begin position="258"/>
        <end position="390"/>
    </location>
</feature>
<dbReference type="PANTHER" id="PTHR24166">
    <property type="entry name" value="ROLLING PEBBLES, ISOFORM B"/>
    <property type="match status" value="1"/>
</dbReference>
<dbReference type="InterPro" id="IPR038305">
    <property type="entry name" value="HeLo_sf"/>
</dbReference>
<feature type="repeat" description="ANK" evidence="3">
    <location>
        <begin position="886"/>
        <end position="918"/>
    </location>
</feature>
<evidence type="ECO:0000313" key="7">
    <source>
        <dbReference type="EMBL" id="CAF9930033.1"/>
    </source>
</evidence>
<dbReference type="PROSITE" id="PS50297">
    <property type="entry name" value="ANK_REP_REGION"/>
    <property type="match status" value="11"/>
</dbReference>
<dbReference type="PRINTS" id="PR01415">
    <property type="entry name" value="ANKYRIN"/>
</dbReference>
<feature type="repeat" description="ANK" evidence="3">
    <location>
        <begin position="1180"/>
        <end position="1212"/>
    </location>
</feature>